<dbReference type="EMBL" id="BDQV01002118">
    <property type="protein sequence ID" value="GAY36147.1"/>
    <property type="molecule type" value="Genomic_DNA"/>
</dbReference>
<sequence>MRAKKPAAVPTESLLSLHCVVVVHLRRPGECCNATAENEFNSTQ</sequence>
<gene>
    <name evidence="1" type="ORF">CUMW_279190</name>
</gene>
<protein>
    <submittedName>
        <fullName evidence="1">Uncharacterized protein</fullName>
    </submittedName>
</protein>
<proteinExistence type="predicted"/>
<dbReference type="Proteomes" id="UP000236630">
    <property type="component" value="Unassembled WGS sequence"/>
</dbReference>
<organism evidence="1 2">
    <name type="scientific">Citrus unshiu</name>
    <name type="common">Satsuma mandarin</name>
    <name type="synonym">Citrus nobilis var. unshiu</name>
    <dbReference type="NCBI Taxonomy" id="55188"/>
    <lineage>
        <taxon>Eukaryota</taxon>
        <taxon>Viridiplantae</taxon>
        <taxon>Streptophyta</taxon>
        <taxon>Embryophyta</taxon>
        <taxon>Tracheophyta</taxon>
        <taxon>Spermatophyta</taxon>
        <taxon>Magnoliopsida</taxon>
        <taxon>eudicotyledons</taxon>
        <taxon>Gunneridae</taxon>
        <taxon>Pentapetalae</taxon>
        <taxon>rosids</taxon>
        <taxon>malvids</taxon>
        <taxon>Sapindales</taxon>
        <taxon>Rutaceae</taxon>
        <taxon>Aurantioideae</taxon>
        <taxon>Citrus</taxon>
    </lineage>
</organism>
<keyword evidence="2" id="KW-1185">Reference proteome</keyword>
<evidence type="ECO:0000313" key="1">
    <source>
        <dbReference type="EMBL" id="GAY36147.1"/>
    </source>
</evidence>
<name>A0A2H5N875_CITUN</name>
<reference evidence="1 2" key="1">
    <citation type="journal article" date="2017" name="Front. Genet.">
        <title>Draft sequencing of the heterozygous diploid genome of Satsuma (Citrus unshiu Marc.) using a hybrid assembly approach.</title>
        <authorList>
            <person name="Shimizu T."/>
            <person name="Tanizawa Y."/>
            <person name="Mochizuki T."/>
            <person name="Nagasaki H."/>
            <person name="Yoshioka T."/>
            <person name="Toyoda A."/>
            <person name="Fujiyama A."/>
            <person name="Kaminuma E."/>
            <person name="Nakamura Y."/>
        </authorList>
    </citation>
    <scope>NUCLEOTIDE SEQUENCE [LARGE SCALE GENOMIC DNA]</scope>
    <source>
        <strain evidence="2">cv. Miyagawa wase</strain>
    </source>
</reference>
<accession>A0A2H5N875</accession>
<evidence type="ECO:0000313" key="2">
    <source>
        <dbReference type="Proteomes" id="UP000236630"/>
    </source>
</evidence>
<dbReference type="AlphaFoldDB" id="A0A2H5N875"/>
<comment type="caution">
    <text evidence="1">The sequence shown here is derived from an EMBL/GenBank/DDBJ whole genome shotgun (WGS) entry which is preliminary data.</text>
</comment>